<dbReference type="AlphaFoldDB" id="A0A5C5R5V9"/>
<feature type="region of interest" description="Disordered" evidence="1">
    <location>
        <begin position="32"/>
        <end position="56"/>
    </location>
</feature>
<name>A0A5C5R5V9_9ACTN</name>
<keyword evidence="2" id="KW-0472">Membrane</keyword>
<gene>
    <name evidence="4" type="ORF">FK529_14830</name>
</gene>
<dbReference type="RefSeq" id="WP_146562553.1">
    <property type="nucleotide sequence ID" value="NZ_VIGW01000008.1"/>
</dbReference>
<accession>A0A5C5R5V9</accession>
<comment type="caution">
    <text evidence="4">The sequence shown here is derived from an EMBL/GenBank/DDBJ whole genome shotgun (WGS) entry which is preliminary data.</text>
</comment>
<organism evidence="4 5">
    <name type="scientific">Tsukamurella asaccharolytica</name>
    <dbReference type="NCBI Taxonomy" id="2592067"/>
    <lineage>
        <taxon>Bacteria</taxon>
        <taxon>Bacillati</taxon>
        <taxon>Actinomycetota</taxon>
        <taxon>Actinomycetes</taxon>
        <taxon>Mycobacteriales</taxon>
        <taxon>Tsukamurellaceae</taxon>
        <taxon>Tsukamurella</taxon>
    </lineage>
</organism>
<keyword evidence="2" id="KW-0812">Transmembrane</keyword>
<reference evidence="4 5" key="1">
    <citation type="submission" date="2019-06" db="EMBL/GenBank/DDBJ databases">
        <title>Tsukamurella conjunctivitidis sp. nov., Tsukamurella assacharolytica sp. nov. and Tsukamurella sputae sp. nov. isolated from patients with conjunctivitis, bacteraemia (lymphoma) and respiratory infection (sputum) in Hong Kong.</title>
        <authorList>
            <person name="Teng J.L.L."/>
            <person name="Lee H.H."/>
            <person name="Fong J.Y.H."/>
            <person name="Fok K.M.N."/>
            <person name="Lau S.K.P."/>
            <person name="Woo P.C.Y."/>
        </authorList>
    </citation>
    <scope>NUCLEOTIDE SEQUENCE [LARGE SCALE GENOMIC DNA]</scope>
    <source>
        <strain evidence="4 5">HKU71</strain>
    </source>
</reference>
<dbReference type="EMBL" id="VIGW01000008">
    <property type="protein sequence ID" value="TWS18587.1"/>
    <property type="molecule type" value="Genomic_DNA"/>
</dbReference>
<evidence type="ECO:0000256" key="1">
    <source>
        <dbReference type="SAM" id="MobiDB-lite"/>
    </source>
</evidence>
<sequence length="237" mass="24331">MSTPTPPPGWHPDPAGSSRFRWWDGTMWTEQYADSADAAPPSAAGASATPPSVEKPISRGKKIALGVGGALVVLILLTLVVPKDEKPTNAASETTTTAAASAPATTATAQAAPSAAPATSTTATTSARRSTKPKPAGCEAVPENYLSLINASFKNGYQLINSSAYTAGGTLYIAGEIAKADGRIRSRDDVFAVKGGVLSAITATARNESNLPDARKVQDLSVLDEGAVKAQDCARTY</sequence>
<proteinExistence type="predicted"/>
<evidence type="ECO:0000313" key="5">
    <source>
        <dbReference type="Proteomes" id="UP000317291"/>
    </source>
</evidence>
<feature type="compositionally biased region" description="Low complexity" evidence="1">
    <location>
        <begin position="33"/>
        <end position="52"/>
    </location>
</feature>
<protein>
    <submittedName>
        <fullName evidence="4">DUF2510 domain-containing protein</fullName>
    </submittedName>
</protein>
<evidence type="ECO:0000259" key="3">
    <source>
        <dbReference type="Pfam" id="PF10708"/>
    </source>
</evidence>
<feature type="domain" description="DUF2510" evidence="3">
    <location>
        <begin position="8"/>
        <end position="40"/>
    </location>
</feature>
<evidence type="ECO:0000313" key="4">
    <source>
        <dbReference type="EMBL" id="TWS18587.1"/>
    </source>
</evidence>
<keyword evidence="5" id="KW-1185">Reference proteome</keyword>
<dbReference type="Proteomes" id="UP000317291">
    <property type="component" value="Unassembled WGS sequence"/>
</dbReference>
<feature type="compositionally biased region" description="Low complexity" evidence="1">
    <location>
        <begin position="88"/>
        <end position="127"/>
    </location>
</feature>
<feature type="region of interest" description="Disordered" evidence="1">
    <location>
        <begin position="87"/>
        <end position="138"/>
    </location>
</feature>
<dbReference type="InterPro" id="IPR018929">
    <property type="entry name" value="DUF2510"/>
</dbReference>
<evidence type="ECO:0000256" key="2">
    <source>
        <dbReference type="SAM" id="Phobius"/>
    </source>
</evidence>
<keyword evidence="2" id="KW-1133">Transmembrane helix</keyword>
<feature type="transmembrane region" description="Helical" evidence="2">
    <location>
        <begin position="63"/>
        <end position="81"/>
    </location>
</feature>
<dbReference type="Pfam" id="PF10708">
    <property type="entry name" value="DUF2510"/>
    <property type="match status" value="1"/>
</dbReference>